<organism evidence="3 4">
    <name type="scientific">Phenylobacterium deserti</name>
    <dbReference type="NCBI Taxonomy" id="1914756"/>
    <lineage>
        <taxon>Bacteria</taxon>
        <taxon>Pseudomonadati</taxon>
        <taxon>Pseudomonadota</taxon>
        <taxon>Alphaproteobacteria</taxon>
        <taxon>Caulobacterales</taxon>
        <taxon>Caulobacteraceae</taxon>
        <taxon>Phenylobacterium</taxon>
    </lineage>
</organism>
<keyword evidence="1" id="KW-0812">Transmembrane</keyword>
<accession>A0A328ACX2</accession>
<feature type="transmembrane region" description="Helical" evidence="1">
    <location>
        <begin position="42"/>
        <end position="63"/>
    </location>
</feature>
<dbReference type="EMBL" id="QFYR01000002">
    <property type="protein sequence ID" value="RAK52501.1"/>
    <property type="molecule type" value="Genomic_DNA"/>
</dbReference>
<feature type="transmembrane region" description="Helical" evidence="1">
    <location>
        <begin position="7"/>
        <end position="30"/>
    </location>
</feature>
<sequence>MNVQRQSLIGLSLAALIVGGWLALHIWGVFFHSWSVVDWVRAPLIVLLQGWLGAGMFIVAHDAIHGSLAPGRRRLNALVGQICVGLYAGFSFRKLAGAHQKHHDAPGTAADPDFHPERPADFAPWLYRFFLTHFGWIEFARVTAVLVVYLLLGAQVANLIVFWGLPAILSALQLFTFGTYLPHRHEEATFADAHHARSLNYPWLLSLLTCFHFGRHHEHHLHPEAPWWRLPSVKLG</sequence>
<dbReference type="Pfam" id="PF00487">
    <property type="entry name" value="FA_desaturase"/>
    <property type="match status" value="2"/>
</dbReference>
<keyword evidence="4" id="KW-1185">Reference proteome</keyword>
<evidence type="ECO:0000259" key="2">
    <source>
        <dbReference type="Pfam" id="PF00487"/>
    </source>
</evidence>
<keyword evidence="1" id="KW-0472">Membrane</keyword>
<dbReference type="InterPro" id="IPR005804">
    <property type="entry name" value="FA_desaturase_dom"/>
</dbReference>
<dbReference type="AlphaFoldDB" id="A0A328ACX2"/>
<evidence type="ECO:0000313" key="4">
    <source>
        <dbReference type="Proteomes" id="UP000249725"/>
    </source>
</evidence>
<name>A0A328ACX2_9CAUL</name>
<proteinExistence type="predicted"/>
<dbReference type="GO" id="GO:0006629">
    <property type="term" value="P:lipid metabolic process"/>
    <property type="evidence" value="ECO:0007669"/>
    <property type="project" value="InterPro"/>
</dbReference>
<feature type="transmembrane region" description="Helical" evidence="1">
    <location>
        <begin position="75"/>
        <end position="92"/>
    </location>
</feature>
<gene>
    <name evidence="3" type="ORF">DJ018_09815</name>
</gene>
<feature type="domain" description="Fatty acid desaturase" evidence="2">
    <location>
        <begin position="142"/>
        <end position="233"/>
    </location>
</feature>
<evidence type="ECO:0000256" key="1">
    <source>
        <dbReference type="SAM" id="Phobius"/>
    </source>
</evidence>
<evidence type="ECO:0000313" key="3">
    <source>
        <dbReference type="EMBL" id="RAK52501.1"/>
    </source>
</evidence>
<feature type="transmembrane region" description="Helical" evidence="1">
    <location>
        <begin position="125"/>
        <end position="152"/>
    </location>
</feature>
<feature type="domain" description="Fatty acid desaturase" evidence="2">
    <location>
        <begin position="39"/>
        <end position="136"/>
    </location>
</feature>
<comment type="caution">
    <text evidence="3">The sequence shown here is derived from an EMBL/GenBank/DDBJ whole genome shotgun (WGS) entry which is preliminary data.</text>
</comment>
<dbReference type="RefSeq" id="WP_111514787.1">
    <property type="nucleotide sequence ID" value="NZ_QFYR01000002.1"/>
</dbReference>
<keyword evidence="1" id="KW-1133">Transmembrane helix</keyword>
<dbReference type="Proteomes" id="UP000249725">
    <property type="component" value="Unassembled WGS sequence"/>
</dbReference>
<protein>
    <submittedName>
        <fullName evidence="3">Beta-carotene ketolase</fullName>
    </submittedName>
</protein>
<dbReference type="OrthoDB" id="9792534at2"/>
<reference evidence="4" key="1">
    <citation type="submission" date="2018-05" db="EMBL/GenBank/DDBJ databases">
        <authorList>
            <person name="Li X."/>
        </authorList>
    </citation>
    <scope>NUCLEOTIDE SEQUENCE [LARGE SCALE GENOMIC DNA]</scope>
    <source>
        <strain evidence="4">YIM 73061</strain>
    </source>
</reference>
<feature type="transmembrane region" description="Helical" evidence="1">
    <location>
        <begin position="159"/>
        <end position="181"/>
    </location>
</feature>